<keyword evidence="2" id="KW-1185">Reference proteome</keyword>
<dbReference type="RefSeq" id="WP_121521390.1">
    <property type="nucleotide sequence ID" value="NZ_RCHR01000001.1"/>
</dbReference>
<protein>
    <submittedName>
        <fullName evidence="1">Uncharacterized protein</fullName>
    </submittedName>
</protein>
<dbReference type="EMBL" id="RCHR01000001">
    <property type="protein sequence ID" value="RLL48314.1"/>
    <property type="molecule type" value="Genomic_DNA"/>
</dbReference>
<sequence length="100" mass="12176">MHGMLQSFLETEISHQDYYDGIISFIYSVNIRSGEYECNQFIVKKMDLLNFIIYEEYEINQKREIHYSFSIYKNKLIKAINDYAKKQGLLIRDFDWTRQQ</sequence>
<dbReference type="AlphaFoldDB" id="A0A498DB13"/>
<dbReference type="OrthoDB" id="2055332at2"/>
<name>A0A498DB13_9BACI</name>
<accession>A0A498DB13</accession>
<comment type="caution">
    <text evidence="1">The sequence shown here is derived from an EMBL/GenBank/DDBJ whole genome shotgun (WGS) entry which is preliminary data.</text>
</comment>
<evidence type="ECO:0000313" key="1">
    <source>
        <dbReference type="EMBL" id="RLL48314.1"/>
    </source>
</evidence>
<organism evidence="1 2">
    <name type="scientific">Oceanobacillus piezotolerans</name>
    <dbReference type="NCBI Taxonomy" id="2448030"/>
    <lineage>
        <taxon>Bacteria</taxon>
        <taxon>Bacillati</taxon>
        <taxon>Bacillota</taxon>
        <taxon>Bacilli</taxon>
        <taxon>Bacillales</taxon>
        <taxon>Bacillaceae</taxon>
        <taxon>Oceanobacillus</taxon>
    </lineage>
</organism>
<gene>
    <name evidence="1" type="ORF">D8M04_03320</name>
</gene>
<proteinExistence type="predicted"/>
<evidence type="ECO:0000313" key="2">
    <source>
        <dbReference type="Proteomes" id="UP000270219"/>
    </source>
</evidence>
<reference evidence="1 2" key="1">
    <citation type="submission" date="2018-10" db="EMBL/GenBank/DDBJ databases">
        <title>Oceanobacillus sp. YLB-02 draft genome.</title>
        <authorList>
            <person name="Yu L."/>
        </authorList>
    </citation>
    <scope>NUCLEOTIDE SEQUENCE [LARGE SCALE GENOMIC DNA]</scope>
    <source>
        <strain evidence="1 2">YLB-02</strain>
    </source>
</reference>
<dbReference type="Proteomes" id="UP000270219">
    <property type="component" value="Unassembled WGS sequence"/>
</dbReference>